<dbReference type="Proteomes" id="UP000594260">
    <property type="component" value="Unplaced"/>
</dbReference>
<dbReference type="EnsemblMetazoa" id="XM_022799779">
    <property type="protein sequence ID" value="XP_022655514"/>
    <property type="gene ID" value="LOC111248057"/>
</dbReference>
<organism evidence="2 3">
    <name type="scientific">Varroa destructor</name>
    <name type="common">Honeybee mite</name>
    <dbReference type="NCBI Taxonomy" id="109461"/>
    <lineage>
        <taxon>Eukaryota</taxon>
        <taxon>Metazoa</taxon>
        <taxon>Ecdysozoa</taxon>
        <taxon>Arthropoda</taxon>
        <taxon>Chelicerata</taxon>
        <taxon>Arachnida</taxon>
        <taxon>Acari</taxon>
        <taxon>Parasitiformes</taxon>
        <taxon>Mesostigmata</taxon>
        <taxon>Gamasina</taxon>
        <taxon>Dermanyssoidea</taxon>
        <taxon>Varroidae</taxon>
        <taxon>Varroa</taxon>
    </lineage>
</organism>
<evidence type="ECO:0000313" key="3">
    <source>
        <dbReference type="Proteomes" id="UP000594260"/>
    </source>
</evidence>
<feature type="signal peptide" evidence="1">
    <location>
        <begin position="1"/>
        <end position="18"/>
    </location>
</feature>
<protein>
    <submittedName>
        <fullName evidence="2">Uncharacterized protein</fullName>
    </submittedName>
</protein>
<dbReference type="AlphaFoldDB" id="A0A7M7JQ55"/>
<keyword evidence="1" id="KW-0732">Signal</keyword>
<feature type="chain" id="PRO_5029675472" evidence="1">
    <location>
        <begin position="19"/>
        <end position="142"/>
    </location>
</feature>
<sequence length="142" mass="16471">MYRVGWLVISVLVSRTLRTNVQYLRGNNNDAYDWRKPDATLHYEFQMNMESSDYFQRFARNKKLHCLLKYTNTRADETTRGSFTTSPAIRICSRTRAAMLKKAMEAVLTARTGGFMNKREAAKPTDLPIDIRDPLRMLSLKA</sequence>
<dbReference type="RefSeq" id="XP_022655514.1">
    <property type="nucleotide sequence ID" value="XM_022799779.1"/>
</dbReference>
<name>A0A7M7JQ55_VARDE</name>
<evidence type="ECO:0000313" key="2">
    <source>
        <dbReference type="EnsemblMetazoa" id="XP_022655514"/>
    </source>
</evidence>
<dbReference type="KEGG" id="vde:111248057"/>
<proteinExistence type="predicted"/>
<dbReference type="InParanoid" id="A0A7M7JQ55"/>
<accession>A0A7M7JQ55</accession>
<reference evidence="2" key="1">
    <citation type="submission" date="2021-01" db="UniProtKB">
        <authorList>
            <consortium name="EnsemblMetazoa"/>
        </authorList>
    </citation>
    <scope>IDENTIFICATION</scope>
</reference>
<keyword evidence="3" id="KW-1185">Reference proteome</keyword>
<dbReference type="GeneID" id="111248057"/>
<evidence type="ECO:0000256" key="1">
    <source>
        <dbReference type="SAM" id="SignalP"/>
    </source>
</evidence>